<dbReference type="RefSeq" id="WP_379884230.1">
    <property type="nucleotide sequence ID" value="NZ_JBHTLP010000007.1"/>
</dbReference>
<dbReference type="Proteomes" id="UP001597116">
    <property type="component" value="Unassembled WGS sequence"/>
</dbReference>
<evidence type="ECO:0000259" key="2">
    <source>
        <dbReference type="PROSITE" id="PS50110"/>
    </source>
</evidence>
<comment type="caution">
    <text evidence="3">The sequence shown here is derived from an EMBL/GenBank/DDBJ whole genome shotgun (WGS) entry which is preliminary data.</text>
</comment>
<proteinExistence type="predicted"/>
<organism evidence="3 4">
    <name type="scientific">Larkinella insperata</name>
    <dbReference type="NCBI Taxonomy" id="332158"/>
    <lineage>
        <taxon>Bacteria</taxon>
        <taxon>Pseudomonadati</taxon>
        <taxon>Bacteroidota</taxon>
        <taxon>Cytophagia</taxon>
        <taxon>Cytophagales</taxon>
        <taxon>Spirosomataceae</taxon>
        <taxon>Larkinella</taxon>
    </lineage>
</organism>
<gene>
    <name evidence="3" type="ORF">ACFQ4C_08685</name>
</gene>
<accession>A0ABW3Q2Q5</accession>
<keyword evidence="4" id="KW-1185">Reference proteome</keyword>
<dbReference type="SMART" id="SM00448">
    <property type="entry name" value="REC"/>
    <property type="match status" value="1"/>
</dbReference>
<dbReference type="PANTHER" id="PTHR44520">
    <property type="entry name" value="RESPONSE REGULATOR RCP1-RELATED"/>
    <property type="match status" value="1"/>
</dbReference>
<dbReference type="InterPro" id="IPR001789">
    <property type="entry name" value="Sig_transdc_resp-reg_receiver"/>
</dbReference>
<dbReference type="PROSITE" id="PS50110">
    <property type="entry name" value="RESPONSE_REGULATORY"/>
    <property type="match status" value="1"/>
</dbReference>
<evidence type="ECO:0000313" key="4">
    <source>
        <dbReference type="Proteomes" id="UP001597116"/>
    </source>
</evidence>
<feature type="domain" description="Response regulatory" evidence="2">
    <location>
        <begin position="7"/>
        <end position="125"/>
    </location>
</feature>
<dbReference type="PANTHER" id="PTHR44520:SF2">
    <property type="entry name" value="RESPONSE REGULATOR RCP1"/>
    <property type="match status" value="1"/>
</dbReference>
<keyword evidence="1" id="KW-0597">Phosphoprotein</keyword>
<dbReference type="InterPro" id="IPR052893">
    <property type="entry name" value="TCS_response_regulator"/>
</dbReference>
<dbReference type="Pfam" id="PF00072">
    <property type="entry name" value="Response_reg"/>
    <property type="match status" value="1"/>
</dbReference>
<evidence type="ECO:0000256" key="1">
    <source>
        <dbReference type="PROSITE-ProRule" id="PRU00169"/>
    </source>
</evidence>
<reference evidence="4" key="1">
    <citation type="journal article" date="2019" name="Int. J. Syst. Evol. Microbiol.">
        <title>The Global Catalogue of Microorganisms (GCM) 10K type strain sequencing project: providing services to taxonomists for standard genome sequencing and annotation.</title>
        <authorList>
            <consortium name="The Broad Institute Genomics Platform"/>
            <consortium name="The Broad Institute Genome Sequencing Center for Infectious Disease"/>
            <person name="Wu L."/>
            <person name="Ma J."/>
        </authorList>
    </citation>
    <scope>NUCLEOTIDE SEQUENCE [LARGE SCALE GENOMIC DNA]</scope>
    <source>
        <strain evidence="4">CCUG 55608</strain>
    </source>
</reference>
<dbReference type="InterPro" id="IPR011006">
    <property type="entry name" value="CheY-like_superfamily"/>
</dbReference>
<protein>
    <submittedName>
        <fullName evidence="3">Response regulator</fullName>
    </submittedName>
</protein>
<name>A0ABW3Q2Q5_9BACT</name>
<feature type="modified residue" description="4-aspartylphosphate" evidence="1">
    <location>
        <position position="58"/>
    </location>
</feature>
<dbReference type="SUPFAM" id="SSF52172">
    <property type="entry name" value="CheY-like"/>
    <property type="match status" value="1"/>
</dbReference>
<dbReference type="EMBL" id="JBHTLP010000007">
    <property type="protein sequence ID" value="MFD1141182.1"/>
    <property type="molecule type" value="Genomic_DNA"/>
</dbReference>
<evidence type="ECO:0000313" key="3">
    <source>
        <dbReference type="EMBL" id="MFD1141182.1"/>
    </source>
</evidence>
<dbReference type="Gene3D" id="3.40.50.2300">
    <property type="match status" value="1"/>
</dbReference>
<sequence>MNRKHIFVLVTDDDEDDRYFLRKAFERAIKEISVLEARDGTEAINLLAERPVHLIVLDMNMPGLNGLETLAFIRLNTNLCHTPAVMISTSDQPVLVADAYKKGFNCYIKKPVLMGDYDQIAQALKTCFLL</sequence>